<dbReference type="Proteomes" id="UP000644507">
    <property type="component" value="Unassembled WGS sequence"/>
</dbReference>
<dbReference type="EMBL" id="BMXI01000017">
    <property type="protein sequence ID" value="GHC63868.1"/>
    <property type="molecule type" value="Genomic_DNA"/>
</dbReference>
<dbReference type="PANTHER" id="PTHR48079">
    <property type="entry name" value="PROTEIN YEEZ"/>
    <property type="match status" value="1"/>
</dbReference>
<dbReference type="RefSeq" id="WP_189572804.1">
    <property type="nucleotide sequence ID" value="NZ_BMXI01000017.1"/>
</dbReference>
<dbReference type="GO" id="GO:0004029">
    <property type="term" value="F:aldehyde dehydrogenase (NAD+) activity"/>
    <property type="evidence" value="ECO:0007669"/>
    <property type="project" value="TreeGrafter"/>
</dbReference>
<dbReference type="SUPFAM" id="SSF51735">
    <property type="entry name" value="NAD(P)-binding Rossmann-fold domains"/>
    <property type="match status" value="1"/>
</dbReference>
<dbReference type="GO" id="GO:0005737">
    <property type="term" value="C:cytoplasm"/>
    <property type="evidence" value="ECO:0007669"/>
    <property type="project" value="TreeGrafter"/>
</dbReference>
<evidence type="ECO:0000313" key="2">
    <source>
        <dbReference type="EMBL" id="GHC63868.1"/>
    </source>
</evidence>
<accession>A0A918TVM7</accession>
<dbReference type="AlphaFoldDB" id="A0A918TVM7"/>
<name>A0A918TVM7_9BACT</name>
<dbReference type="InterPro" id="IPR051783">
    <property type="entry name" value="NAD(P)-dependent_oxidoreduct"/>
</dbReference>
<evidence type="ECO:0000259" key="1">
    <source>
        <dbReference type="Pfam" id="PF01370"/>
    </source>
</evidence>
<feature type="domain" description="NAD-dependent epimerase/dehydratase" evidence="1">
    <location>
        <begin position="7"/>
        <end position="207"/>
    </location>
</feature>
<dbReference type="Pfam" id="PF01370">
    <property type="entry name" value="Epimerase"/>
    <property type="match status" value="1"/>
</dbReference>
<evidence type="ECO:0000313" key="3">
    <source>
        <dbReference type="Proteomes" id="UP000644507"/>
    </source>
</evidence>
<gene>
    <name evidence="2" type="ORF">GCM10007100_34320</name>
</gene>
<proteinExistence type="predicted"/>
<dbReference type="InterPro" id="IPR001509">
    <property type="entry name" value="Epimerase_deHydtase"/>
</dbReference>
<protein>
    <submittedName>
        <fullName evidence="2">NAD(P)-dependent oxidoreductase</fullName>
    </submittedName>
</protein>
<dbReference type="Gene3D" id="3.40.50.720">
    <property type="entry name" value="NAD(P)-binding Rossmann-like Domain"/>
    <property type="match status" value="1"/>
</dbReference>
<comment type="caution">
    <text evidence="2">The sequence shown here is derived from an EMBL/GenBank/DDBJ whole genome shotgun (WGS) entry which is preliminary data.</text>
</comment>
<reference evidence="2" key="1">
    <citation type="journal article" date="2014" name="Int. J. Syst. Evol. Microbiol.">
        <title>Complete genome sequence of Corynebacterium casei LMG S-19264T (=DSM 44701T), isolated from a smear-ripened cheese.</title>
        <authorList>
            <consortium name="US DOE Joint Genome Institute (JGI-PGF)"/>
            <person name="Walter F."/>
            <person name="Albersmeier A."/>
            <person name="Kalinowski J."/>
            <person name="Ruckert C."/>
        </authorList>
    </citation>
    <scope>NUCLEOTIDE SEQUENCE</scope>
    <source>
        <strain evidence="2">KCTC 12988</strain>
    </source>
</reference>
<dbReference type="PANTHER" id="PTHR48079:SF6">
    <property type="entry name" value="NAD(P)-BINDING DOMAIN-CONTAINING PROTEIN-RELATED"/>
    <property type="match status" value="1"/>
</dbReference>
<reference evidence="2" key="2">
    <citation type="submission" date="2020-09" db="EMBL/GenBank/DDBJ databases">
        <authorList>
            <person name="Sun Q."/>
            <person name="Kim S."/>
        </authorList>
    </citation>
    <scope>NUCLEOTIDE SEQUENCE</scope>
    <source>
        <strain evidence="2">KCTC 12988</strain>
    </source>
</reference>
<dbReference type="InterPro" id="IPR036291">
    <property type="entry name" value="NAD(P)-bd_dom_sf"/>
</dbReference>
<sequence length="280" mass="30069">MNPTLLIAGNGYLGQAVCEQARARNWEVITLSKSGEGSDHGVDFTDPAALLTLAKNVSPPTHILASASSGRGGPDAYRKVFLEGTNCLLETFSEAKLTFISSTSVYRQTDGSTVDEESPLAGHTATSTILLEAEKTVLAAGGTSLRLSGIYGPHRSVILKRFLSGEATLEETTAGLGIRILNQIHRDDAARAILHLIEKEKSGLYNVSDNEPTSQLATYQQLADKLKLPLPPTAPPNPNSKRGWTHKAVSNHKLQATGWNPEFPSFLSAVDELLPTIERS</sequence>
<keyword evidence="3" id="KW-1185">Reference proteome</keyword>
<organism evidence="2 3">
    <name type="scientific">Roseibacillus persicicus</name>
    <dbReference type="NCBI Taxonomy" id="454148"/>
    <lineage>
        <taxon>Bacteria</taxon>
        <taxon>Pseudomonadati</taxon>
        <taxon>Verrucomicrobiota</taxon>
        <taxon>Verrucomicrobiia</taxon>
        <taxon>Verrucomicrobiales</taxon>
        <taxon>Verrucomicrobiaceae</taxon>
        <taxon>Roseibacillus</taxon>
    </lineage>
</organism>